<dbReference type="AlphaFoldDB" id="A0A6J4S3Q2"/>
<sequence>PRRVSRTLGYLTDLLAAIPSVIYGLWGAIVLAPYVVPSYQWLERTLGFLPFFSAPVSNTGRTILTAGVVLSVMILPIMAAINREVFLQTPALHEEAALALGATRWEMIRMTVIPYGKSGVIGGAMLGLGRALGETIAVLLVLSASGGITFNLIGQANPPTIPSNIAAQFPEATGLEVNLLIATGLVLFVLTFVVNFAARAVVARRAEFDGAAG</sequence>
<dbReference type="GO" id="GO:0005315">
    <property type="term" value="F:phosphate transmembrane transporter activity"/>
    <property type="evidence" value="ECO:0007669"/>
    <property type="project" value="InterPro"/>
</dbReference>
<feature type="domain" description="ABC transmembrane type-1" evidence="11">
    <location>
        <begin position="1"/>
        <end position="198"/>
    </location>
</feature>
<dbReference type="Gene3D" id="1.10.3720.10">
    <property type="entry name" value="MetI-like"/>
    <property type="match status" value="1"/>
</dbReference>
<evidence type="ECO:0000256" key="9">
    <source>
        <dbReference type="RuleBase" id="RU363032"/>
    </source>
</evidence>
<dbReference type="SUPFAM" id="SSF161098">
    <property type="entry name" value="MetI-like"/>
    <property type="match status" value="1"/>
</dbReference>
<feature type="non-terminal residue" evidence="12">
    <location>
        <position position="1"/>
    </location>
</feature>
<reference evidence="12" key="1">
    <citation type="submission" date="2020-02" db="EMBL/GenBank/DDBJ databases">
        <authorList>
            <person name="Meier V. D."/>
        </authorList>
    </citation>
    <scope>NUCLEOTIDE SEQUENCE</scope>
    <source>
        <strain evidence="12">AVDCRST_MAG65</strain>
    </source>
</reference>
<evidence type="ECO:0000259" key="11">
    <source>
        <dbReference type="PROSITE" id="PS50928"/>
    </source>
</evidence>
<comment type="similarity">
    <text evidence="2 10">Belongs to the binding-protein-dependent transport system permease family. CysTW subfamily.</text>
</comment>
<dbReference type="InterPro" id="IPR035906">
    <property type="entry name" value="MetI-like_sf"/>
</dbReference>
<evidence type="ECO:0000256" key="2">
    <source>
        <dbReference type="ARBA" id="ARBA00007069"/>
    </source>
</evidence>
<dbReference type="GO" id="GO:0006817">
    <property type="term" value="P:phosphate ion transport"/>
    <property type="evidence" value="ECO:0007669"/>
    <property type="project" value="UniProtKB-KW"/>
</dbReference>
<evidence type="ECO:0000256" key="1">
    <source>
        <dbReference type="ARBA" id="ARBA00004651"/>
    </source>
</evidence>
<feature type="transmembrane region" description="Helical" evidence="9">
    <location>
        <begin position="21"/>
        <end position="42"/>
    </location>
</feature>
<accession>A0A6J4S3Q2</accession>
<keyword evidence="8 9" id="KW-0472">Membrane</keyword>
<keyword evidence="6 9" id="KW-0812">Transmembrane</keyword>
<protein>
    <recommendedName>
        <fullName evidence="10">Phosphate transport system permease protein</fullName>
    </recommendedName>
</protein>
<evidence type="ECO:0000256" key="5">
    <source>
        <dbReference type="ARBA" id="ARBA00022592"/>
    </source>
</evidence>
<dbReference type="InterPro" id="IPR000515">
    <property type="entry name" value="MetI-like"/>
</dbReference>
<dbReference type="InterPro" id="IPR011864">
    <property type="entry name" value="Phosphate_PstC"/>
</dbReference>
<proteinExistence type="inferred from homology"/>
<dbReference type="CDD" id="cd06261">
    <property type="entry name" value="TM_PBP2"/>
    <property type="match status" value="1"/>
</dbReference>
<evidence type="ECO:0000256" key="6">
    <source>
        <dbReference type="ARBA" id="ARBA00022692"/>
    </source>
</evidence>
<comment type="subcellular location">
    <subcellularLocation>
        <location evidence="1 9">Cell membrane</location>
        <topology evidence="1 9">Multi-pass membrane protein</topology>
    </subcellularLocation>
</comment>
<keyword evidence="5 10" id="KW-0592">Phosphate transport</keyword>
<comment type="function">
    <text evidence="10">Part of the binding-protein-dependent transport system for phosphate; probably responsible for the translocation of the substrate across the membrane.</text>
</comment>
<dbReference type="InterPro" id="IPR051124">
    <property type="entry name" value="Phosphate_Transport_Permease"/>
</dbReference>
<keyword evidence="3 9" id="KW-0813">Transport</keyword>
<dbReference type="NCBIfam" id="TIGR02138">
    <property type="entry name" value="phosphate_pstC"/>
    <property type="match status" value="1"/>
</dbReference>
<evidence type="ECO:0000256" key="7">
    <source>
        <dbReference type="ARBA" id="ARBA00022989"/>
    </source>
</evidence>
<feature type="transmembrane region" description="Helical" evidence="9">
    <location>
        <begin position="179"/>
        <end position="198"/>
    </location>
</feature>
<evidence type="ECO:0000256" key="8">
    <source>
        <dbReference type="ARBA" id="ARBA00023136"/>
    </source>
</evidence>
<evidence type="ECO:0000256" key="10">
    <source>
        <dbReference type="RuleBase" id="RU363054"/>
    </source>
</evidence>
<evidence type="ECO:0000256" key="4">
    <source>
        <dbReference type="ARBA" id="ARBA00022475"/>
    </source>
</evidence>
<feature type="transmembrane region" description="Helical" evidence="9">
    <location>
        <begin position="135"/>
        <end position="154"/>
    </location>
</feature>
<gene>
    <name evidence="12" type="ORF">AVDCRST_MAG65-1632</name>
</gene>
<name>A0A6J4S3Q2_9ACTN</name>
<keyword evidence="4 10" id="KW-1003">Cell membrane</keyword>
<evidence type="ECO:0000256" key="3">
    <source>
        <dbReference type="ARBA" id="ARBA00022448"/>
    </source>
</evidence>
<dbReference type="PANTHER" id="PTHR30425:SF1">
    <property type="entry name" value="PHOSPHATE TRANSPORT SYSTEM PERMEASE PROTEIN PSTC"/>
    <property type="match status" value="1"/>
</dbReference>
<dbReference type="Pfam" id="PF00528">
    <property type="entry name" value="BPD_transp_1"/>
    <property type="match status" value="1"/>
</dbReference>
<feature type="transmembrane region" description="Helical" evidence="9">
    <location>
        <begin position="62"/>
        <end position="81"/>
    </location>
</feature>
<dbReference type="EMBL" id="CADCVL010000271">
    <property type="protein sequence ID" value="CAA9484261.1"/>
    <property type="molecule type" value="Genomic_DNA"/>
</dbReference>
<organism evidence="12">
    <name type="scientific">uncultured Solirubrobacteraceae bacterium</name>
    <dbReference type="NCBI Taxonomy" id="1162706"/>
    <lineage>
        <taxon>Bacteria</taxon>
        <taxon>Bacillati</taxon>
        <taxon>Actinomycetota</taxon>
        <taxon>Thermoleophilia</taxon>
        <taxon>Solirubrobacterales</taxon>
        <taxon>Solirubrobacteraceae</taxon>
        <taxon>environmental samples</taxon>
    </lineage>
</organism>
<dbReference type="PROSITE" id="PS50928">
    <property type="entry name" value="ABC_TM1"/>
    <property type="match status" value="1"/>
</dbReference>
<evidence type="ECO:0000313" key="12">
    <source>
        <dbReference type="EMBL" id="CAA9484261.1"/>
    </source>
</evidence>
<dbReference type="PANTHER" id="PTHR30425">
    <property type="entry name" value="PHOSPHATE TRANSPORT SYSTEM PERMEASE PROTEIN PST"/>
    <property type="match status" value="1"/>
</dbReference>
<dbReference type="GO" id="GO:0005886">
    <property type="term" value="C:plasma membrane"/>
    <property type="evidence" value="ECO:0007669"/>
    <property type="project" value="UniProtKB-SubCell"/>
</dbReference>
<comment type="caution">
    <text evidence="10">Lacks conserved residue(s) required for the propagation of feature annotation.</text>
</comment>
<keyword evidence="7 9" id="KW-1133">Transmembrane helix</keyword>